<protein>
    <submittedName>
        <fullName evidence="1">Uncharacterized protein DUF4435</fullName>
    </submittedName>
</protein>
<dbReference type="AlphaFoldDB" id="A0A4R1XD30"/>
<comment type="caution">
    <text evidence="1">The sequence shown here is derived from an EMBL/GenBank/DDBJ whole genome shotgun (WGS) entry which is preliminary data.</text>
</comment>
<evidence type="ECO:0000313" key="1">
    <source>
        <dbReference type="EMBL" id="TCM59185.1"/>
    </source>
</evidence>
<dbReference type="Proteomes" id="UP000294963">
    <property type="component" value="Unassembled WGS sequence"/>
</dbReference>
<evidence type="ECO:0000313" key="2">
    <source>
        <dbReference type="Proteomes" id="UP000294963"/>
    </source>
</evidence>
<keyword evidence="2" id="KW-1185">Reference proteome</keyword>
<dbReference type="OrthoDB" id="1024189at2"/>
<proteinExistence type="predicted"/>
<dbReference type="EMBL" id="SLVJ01000047">
    <property type="protein sequence ID" value="TCM59185.1"/>
    <property type="molecule type" value="Genomic_DNA"/>
</dbReference>
<reference evidence="1 2" key="1">
    <citation type="submission" date="2019-03" db="EMBL/GenBank/DDBJ databases">
        <title>Genomic analyses of the natural microbiome of Caenorhabditis elegans.</title>
        <authorList>
            <person name="Samuel B."/>
        </authorList>
    </citation>
    <scope>NUCLEOTIDE SEQUENCE [LARGE SCALE GENOMIC DNA]</scope>
    <source>
        <strain evidence="1 2">JUb89</strain>
    </source>
</reference>
<sequence length="356" mass="41611">MSNLGFDLDNDYFSNEKFFSPTGQETVKVWVESENDINFWSKILPENSKWIFEVQTTELIADDNKMGTGCDRIKSLVASNSITLGKNSIACIDSDYHQGLGWIIKNDLKSLQSQPYWFYTVLHSIENIFYTPKNILDTLCSCFRIHPSKLDTNFLVILNKFSTYIYYPLLISISNFNFVHKNEKTLSANLKEINDILSKISSEIEAKDCKSLEQYHDFILNNNIWKNIDDDISMLTEKLTIDHVSLYYFQGTIKKIENMGINENNIYLFFRGHDIEKLLGGIFQQYVSVSRQEKIHCMEEESIRIGENNEARKRRKQEISNGYLQFKATAKMKSLEKLEHTIFFQDTFSRLKNIYL</sequence>
<name>A0A4R1XD30_ACICA</name>
<accession>A0A4R1XD30</accession>
<organism evidence="1 2">
    <name type="scientific">Acinetobacter calcoaceticus</name>
    <dbReference type="NCBI Taxonomy" id="471"/>
    <lineage>
        <taxon>Bacteria</taxon>
        <taxon>Pseudomonadati</taxon>
        <taxon>Pseudomonadota</taxon>
        <taxon>Gammaproteobacteria</taxon>
        <taxon>Moraxellales</taxon>
        <taxon>Moraxellaceae</taxon>
        <taxon>Acinetobacter</taxon>
        <taxon>Acinetobacter calcoaceticus/baumannii complex</taxon>
    </lineage>
</organism>
<gene>
    <name evidence="1" type="ORF">EC844_1476</name>
</gene>